<evidence type="ECO:0000313" key="7">
    <source>
        <dbReference type="EMBL" id="GID69382.1"/>
    </source>
</evidence>
<name>A0A919M824_9ACTN</name>
<accession>A0A919M824</accession>
<dbReference type="GO" id="GO:0003700">
    <property type="term" value="F:DNA-binding transcription factor activity"/>
    <property type="evidence" value="ECO:0007669"/>
    <property type="project" value="TreeGrafter"/>
</dbReference>
<dbReference type="Pfam" id="PF13977">
    <property type="entry name" value="TetR_C_6"/>
    <property type="match status" value="1"/>
</dbReference>
<dbReference type="InterPro" id="IPR009057">
    <property type="entry name" value="Homeodomain-like_sf"/>
</dbReference>
<feature type="DNA-binding region" description="H-T-H motif" evidence="5">
    <location>
        <begin position="36"/>
        <end position="55"/>
    </location>
</feature>
<dbReference type="PROSITE" id="PS50977">
    <property type="entry name" value="HTH_TETR_2"/>
    <property type="match status" value="1"/>
</dbReference>
<evidence type="ECO:0000256" key="5">
    <source>
        <dbReference type="PROSITE-ProRule" id="PRU00335"/>
    </source>
</evidence>
<dbReference type="Gene3D" id="1.10.357.10">
    <property type="entry name" value="Tetracycline Repressor, domain 2"/>
    <property type="match status" value="1"/>
</dbReference>
<evidence type="ECO:0000259" key="6">
    <source>
        <dbReference type="PROSITE" id="PS50977"/>
    </source>
</evidence>
<dbReference type="PANTHER" id="PTHR30055">
    <property type="entry name" value="HTH-TYPE TRANSCRIPTIONAL REGULATOR RUTR"/>
    <property type="match status" value="1"/>
</dbReference>
<dbReference type="SUPFAM" id="SSF46689">
    <property type="entry name" value="Homeodomain-like"/>
    <property type="match status" value="1"/>
</dbReference>
<comment type="caution">
    <text evidence="7">The sequence shown here is derived from an EMBL/GenBank/DDBJ whole genome shotgun (WGS) entry which is preliminary data.</text>
</comment>
<keyword evidence="1" id="KW-0678">Repressor</keyword>
<keyword evidence="4" id="KW-0804">Transcription</keyword>
<dbReference type="SUPFAM" id="SSF48498">
    <property type="entry name" value="Tetracyclin repressor-like, C-terminal domain"/>
    <property type="match status" value="1"/>
</dbReference>
<evidence type="ECO:0000256" key="3">
    <source>
        <dbReference type="ARBA" id="ARBA00023125"/>
    </source>
</evidence>
<reference evidence="7" key="1">
    <citation type="submission" date="2021-01" db="EMBL/GenBank/DDBJ databases">
        <title>Whole genome shotgun sequence of Actinoplanes cyaneus NBRC 14990.</title>
        <authorList>
            <person name="Komaki H."/>
            <person name="Tamura T."/>
        </authorList>
    </citation>
    <scope>NUCLEOTIDE SEQUENCE</scope>
    <source>
        <strain evidence="7">NBRC 14990</strain>
    </source>
</reference>
<keyword evidence="8" id="KW-1185">Reference proteome</keyword>
<evidence type="ECO:0000256" key="4">
    <source>
        <dbReference type="ARBA" id="ARBA00023163"/>
    </source>
</evidence>
<dbReference type="PANTHER" id="PTHR30055:SF229">
    <property type="entry name" value="HTH-TYPE TRANSCRIPTIONAL REPRESSOR RV1474C"/>
    <property type="match status" value="1"/>
</dbReference>
<dbReference type="AlphaFoldDB" id="A0A919M824"/>
<dbReference type="Pfam" id="PF00440">
    <property type="entry name" value="TetR_N"/>
    <property type="match status" value="1"/>
</dbReference>
<evidence type="ECO:0000256" key="2">
    <source>
        <dbReference type="ARBA" id="ARBA00023015"/>
    </source>
</evidence>
<dbReference type="GO" id="GO:0000976">
    <property type="term" value="F:transcription cis-regulatory region binding"/>
    <property type="evidence" value="ECO:0007669"/>
    <property type="project" value="TreeGrafter"/>
</dbReference>
<keyword evidence="2" id="KW-0805">Transcription regulation</keyword>
<dbReference type="PRINTS" id="PR00455">
    <property type="entry name" value="HTHTETR"/>
</dbReference>
<evidence type="ECO:0000313" key="8">
    <source>
        <dbReference type="Proteomes" id="UP000619479"/>
    </source>
</evidence>
<evidence type="ECO:0000256" key="1">
    <source>
        <dbReference type="ARBA" id="ARBA00022491"/>
    </source>
</evidence>
<feature type="domain" description="HTH tetR-type" evidence="6">
    <location>
        <begin position="13"/>
        <end position="73"/>
    </location>
</feature>
<proteinExistence type="predicted"/>
<dbReference type="InterPro" id="IPR001647">
    <property type="entry name" value="HTH_TetR"/>
</dbReference>
<gene>
    <name evidence="7" type="ORF">Acy02nite_72630</name>
</gene>
<dbReference type="Proteomes" id="UP000619479">
    <property type="component" value="Unassembled WGS sequence"/>
</dbReference>
<keyword evidence="3 5" id="KW-0238">DNA-binding</keyword>
<dbReference type="InterPro" id="IPR039538">
    <property type="entry name" value="BetI_C"/>
</dbReference>
<dbReference type="EMBL" id="BOMH01000060">
    <property type="protein sequence ID" value="GID69382.1"/>
    <property type="molecule type" value="Genomic_DNA"/>
</dbReference>
<dbReference type="InterPro" id="IPR050109">
    <property type="entry name" value="HTH-type_TetR-like_transc_reg"/>
</dbReference>
<organism evidence="7 8">
    <name type="scientific">Actinoplanes cyaneus</name>
    <dbReference type="NCBI Taxonomy" id="52696"/>
    <lineage>
        <taxon>Bacteria</taxon>
        <taxon>Bacillati</taxon>
        <taxon>Actinomycetota</taxon>
        <taxon>Actinomycetes</taxon>
        <taxon>Micromonosporales</taxon>
        <taxon>Micromonosporaceae</taxon>
        <taxon>Actinoplanes</taxon>
    </lineage>
</organism>
<sequence length="199" mass="22198">MEARRRGSYAKTAQRRRDILRTALEVFTERGYEAASFREIAHRVGMSETGLAHHFGGKSALLAAVLAAGEEDDKARWGADGVIPPERLPDLVAQNAERRGIVQLFTKLSAEGTSRASQAHEYFTERYARLRRLTANDVRSRQQDGTIRPDVDPDVVAQVLLAVMDGLQVQWLYDQDVDMVAGLDLLLETWLAPRPSPEA</sequence>
<dbReference type="RefSeq" id="WP_203751695.1">
    <property type="nucleotide sequence ID" value="NZ_BAAAUC010000010.1"/>
</dbReference>
<protein>
    <submittedName>
        <fullName evidence="7">TetR family transcriptional regulator</fullName>
    </submittedName>
</protein>
<dbReference type="InterPro" id="IPR036271">
    <property type="entry name" value="Tet_transcr_reg_TetR-rel_C_sf"/>
</dbReference>